<protein>
    <submittedName>
        <fullName evidence="1">Uncharacterized protein</fullName>
    </submittedName>
</protein>
<evidence type="ECO:0000313" key="1">
    <source>
        <dbReference type="EMBL" id="RLP70062.1"/>
    </source>
</evidence>
<dbReference type="EMBL" id="RCUW01000003">
    <property type="protein sequence ID" value="RLP70062.1"/>
    <property type="molecule type" value="Genomic_DNA"/>
</dbReference>
<organism evidence="1 2">
    <name type="scientific">Mycetocola reblochoni</name>
    <dbReference type="NCBI Taxonomy" id="331618"/>
    <lineage>
        <taxon>Bacteria</taxon>
        <taxon>Bacillati</taxon>
        <taxon>Actinomycetota</taxon>
        <taxon>Actinomycetes</taxon>
        <taxon>Micrococcales</taxon>
        <taxon>Microbacteriaceae</taxon>
        <taxon>Mycetocola</taxon>
    </lineage>
</organism>
<reference evidence="1 2" key="1">
    <citation type="submission" date="2018-10" db="EMBL/GenBank/DDBJ databases">
        <authorList>
            <person name="Li J."/>
        </authorList>
    </citation>
    <scope>NUCLEOTIDE SEQUENCE [LARGE SCALE GENOMIC DNA]</scope>
    <source>
        <strain evidence="1 2">JCM 30549</strain>
    </source>
</reference>
<accession>A0A3L6ZSQ7</accession>
<proteinExistence type="predicted"/>
<gene>
    <name evidence="1" type="ORF">D9V30_05190</name>
</gene>
<sequence>MGDLGESTRAYPDRISLSDTAEHYLGLLADDLQLGRVELHQLPPSLAKLIAYAHQDGYDAGRRSRDTEVENLTRTADHWYLRANNTPAQAREIMAARVDQGLIAAFNQQLHEAALTRDQPASGDDARREVA</sequence>
<dbReference type="AlphaFoldDB" id="A0A3L6ZSQ7"/>
<evidence type="ECO:0000313" key="2">
    <source>
        <dbReference type="Proteomes" id="UP000275395"/>
    </source>
</evidence>
<name>A0A3L6ZSQ7_9MICO</name>
<dbReference type="Proteomes" id="UP000275395">
    <property type="component" value="Unassembled WGS sequence"/>
</dbReference>
<comment type="caution">
    <text evidence="1">The sequence shown here is derived from an EMBL/GenBank/DDBJ whole genome shotgun (WGS) entry which is preliminary data.</text>
</comment>